<keyword evidence="3" id="KW-1185">Reference proteome</keyword>
<evidence type="ECO:0000313" key="3">
    <source>
        <dbReference type="Proteomes" id="UP000553632"/>
    </source>
</evidence>
<dbReference type="Proteomes" id="UP000553632">
    <property type="component" value="Unassembled WGS sequence"/>
</dbReference>
<dbReference type="GO" id="GO:0000380">
    <property type="term" value="P:alternative mRNA splicing, via spliceosome"/>
    <property type="evidence" value="ECO:0007669"/>
    <property type="project" value="TreeGrafter"/>
</dbReference>
<feature type="compositionally biased region" description="Low complexity" evidence="1">
    <location>
        <begin position="19"/>
        <end position="30"/>
    </location>
</feature>
<dbReference type="AlphaFoldDB" id="A0A7J6RC75"/>
<dbReference type="GO" id="GO:0005634">
    <property type="term" value="C:nucleus"/>
    <property type="evidence" value="ECO:0007669"/>
    <property type="project" value="TreeGrafter"/>
</dbReference>
<dbReference type="OMA" id="HIPPHRH"/>
<feature type="non-terminal residue" evidence="2">
    <location>
        <position position="242"/>
    </location>
</feature>
<dbReference type="EMBL" id="JABANO010026944">
    <property type="protein sequence ID" value="KAF4717666.1"/>
    <property type="molecule type" value="Genomic_DNA"/>
</dbReference>
<reference evidence="2 3" key="1">
    <citation type="submission" date="2020-04" db="EMBL/GenBank/DDBJ databases">
        <title>Perkinsus olseni comparative genomics.</title>
        <authorList>
            <person name="Bogema D.R."/>
        </authorList>
    </citation>
    <scope>NUCLEOTIDE SEQUENCE [LARGE SCALE GENOMIC DNA]</scope>
    <source>
        <strain evidence="2 3">ATCC PRA-207</strain>
    </source>
</reference>
<proteinExistence type="predicted"/>
<organism evidence="2 3">
    <name type="scientific">Perkinsus olseni</name>
    <name type="common">Perkinsus atlanticus</name>
    <dbReference type="NCBI Taxonomy" id="32597"/>
    <lineage>
        <taxon>Eukaryota</taxon>
        <taxon>Sar</taxon>
        <taxon>Alveolata</taxon>
        <taxon>Perkinsozoa</taxon>
        <taxon>Perkinsea</taxon>
        <taxon>Perkinsida</taxon>
        <taxon>Perkinsidae</taxon>
        <taxon>Perkinsus</taxon>
    </lineage>
</organism>
<feature type="region of interest" description="Disordered" evidence="1">
    <location>
        <begin position="1"/>
        <end position="57"/>
    </location>
</feature>
<dbReference type="InterPro" id="IPR043136">
    <property type="entry name" value="B30.2/SPRY_sf"/>
</dbReference>
<comment type="caution">
    <text evidence="2">The sequence shown here is derived from an EMBL/GenBank/DDBJ whole genome shotgun (WGS) entry which is preliminary data.</text>
</comment>
<accession>A0A7J6RC75</accession>
<dbReference type="PANTHER" id="PTHR12381:SF56">
    <property type="entry name" value="B30.2_SPRY DOMAIN-CONTAINING PROTEIN-RELATED"/>
    <property type="match status" value="1"/>
</dbReference>
<evidence type="ECO:0000256" key="1">
    <source>
        <dbReference type="SAM" id="MobiDB-lite"/>
    </source>
</evidence>
<dbReference type="PANTHER" id="PTHR12381">
    <property type="entry name" value="HETEROGENEOUS NUCLEAR RIBONUCLEOPROTEIN U FAMILY MEMBER"/>
    <property type="match status" value="1"/>
</dbReference>
<name>A0A7J6RC75_PEROL</name>
<dbReference type="Gene3D" id="2.60.120.920">
    <property type="match status" value="1"/>
</dbReference>
<dbReference type="GO" id="GO:0003723">
    <property type="term" value="F:RNA binding"/>
    <property type="evidence" value="ECO:0007669"/>
    <property type="project" value="TreeGrafter"/>
</dbReference>
<feature type="compositionally biased region" description="Basic and acidic residues" evidence="1">
    <location>
        <begin position="1"/>
        <end position="12"/>
    </location>
</feature>
<sequence>MEGAKEPSKEAVDLPSPPASESAPPQQAEAIGAKDVEMVDAGAPSVAGGASTGKPEEPVFHEEVDCEEDNRARVNVDCKFGAFDSTLDTNFDDTNGIISSYSTEGFQYLLSGVRASVGAKPGSKHNFVFEVRIVEVLSVLDSPCNAQAHIPPHRHLLRVGFSTADGGLLLGSSDLGVGFDSGLDHRMYAPGTSAAPTIIKGTHIAPNVPTAAFGLNDVVAVVLNLDESKEHGNTISLFKNGV</sequence>
<evidence type="ECO:0000313" key="2">
    <source>
        <dbReference type="EMBL" id="KAF4717666.1"/>
    </source>
</evidence>
<protein>
    <submittedName>
        <fullName evidence="2">Uncharacterized protein</fullName>
    </submittedName>
</protein>
<gene>
    <name evidence="2" type="ORF">FOZ63_032583</name>
</gene>